<keyword evidence="3" id="KW-1185">Reference proteome</keyword>
<dbReference type="EMBL" id="JAAOIV010000009">
    <property type="protein sequence ID" value="NHN56517.1"/>
    <property type="molecule type" value="Genomic_DNA"/>
</dbReference>
<evidence type="ECO:0000256" key="1">
    <source>
        <dbReference type="SAM" id="SignalP"/>
    </source>
</evidence>
<keyword evidence="1" id="KW-0732">Signal</keyword>
<accession>A0A967B6K8</accession>
<gene>
    <name evidence="2" type="ORF">G9U51_12080</name>
</gene>
<organism evidence="2 3">
    <name type="scientific">Metallococcus carri</name>
    <dbReference type="NCBI Taxonomy" id="1656884"/>
    <lineage>
        <taxon>Bacteria</taxon>
        <taxon>Bacillati</taxon>
        <taxon>Actinomycetota</taxon>
        <taxon>Actinomycetes</taxon>
        <taxon>Micrococcales</taxon>
        <taxon>Dermacoccaceae</taxon>
        <taxon>Metallococcus</taxon>
    </lineage>
</organism>
<name>A0A967B6K8_9MICO</name>
<evidence type="ECO:0000313" key="3">
    <source>
        <dbReference type="Proteomes" id="UP000744769"/>
    </source>
</evidence>
<sequence>MDTRPSRRTLAKGLAWTVPALAVGAPAAQAAASGSSMCNCLKVGSIGSSSLQVATTGGVGTGTGSLVFNLDTGACTQYLNLFNPAYTIAGTGGRIYWNTGATNDYTVGATSGTGTIGQLSGFTSTFTVVGSIPMPNGGGAFTSYTPKYPTAICFTFTAIFVGLNGFNTQCYYRACFNTGITSGTGAITAGTGTVNYSFSASSVSLTTCAVSTDPDCALPAKYP</sequence>
<dbReference type="RefSeq" id="WP_166197195.1">
    <property type="nucleotide sequence ID" value="NZ_JAAOIV010000009.1"/>
</dbReference>
<dbReference type="AlphaFoldDB" id="A0A967B6K8"/>
<dbReference type="Proteomes" id="UP000744769">
    <property type="component" value="Unassembled WGS sequence"/>
</dbReference>
<feature type="chain" id="PRO_5037008096" description="DUF4232 domain-containing protein" evidence="1">
    <location>
        <begin position="31"/>
        <end position="223"/>
    </location>
</feature>
<protein>
    <recommendedName>
        <fullName evidence="4">DUF4232 domain-containing protein</fullName>
    </recommendedName>
</protein>
<evidence type="ECO:0000313" key="2">
    <source>
        <dbReference type="EMBL" id="NHN56517.1"/>
    </source>
</evidence>
<proteinExistence type="predicted"/>
<evidence type="ECO:0008006" key="4">
    <source>
        <dbReference type="Google" id="ProtNLM"/>
    </source>
</evidence>
<reference evidence="2" key="1">
    <citation type="submission" date="2020-03" db="EMBL/GenBank/DDBJ databases">
        <title>Draft sequencing of Calidifontibacter sp. DB0510.</title>
        <authorList>
            <person name="Kim D.-U."/>
        </authorList>
    </citation>
    <scope>NUCLEOTIDE SEQUENCE</scope>
    <source>
        <strain evidence="2">DB0510</strain>
    </source>
</reference>
<dbReference type="PROSITE" id="PS51318">
    <property type="entry name" value="TAT"/>
    <property type="match status" value="1"/>
</dbReference>
<comment type="caution">
    <text evidence="2">The sequence shown here is derived from an EMBL/GenBank/DDBJ whole genome shotgun (WGS) entry which is preliminary data.</text>
</comment>
<feature type="signal peptide" evidence="1">
    <location>
        <begin position="1"/>
        <end position="30"/>
    </location>
</feature>
<dbReference type="InterPro" id="IPR006311">
    <property type="entry name" value="TAT_signal"/>
</dbReference>